<comment type="caution">
    <text evidence="5">The sequence shown here is derived from an EMBL/GenBank/DDBJ whole genome shotgun (WGS) entry which is preliminary data.</text>
</comment>
<dbReference type="Pfam" id="PF26438">
    <property type="entry name" value="DUF8108_N"/>
    <property type="match status" value="1"/>
</dbReference>
<feature type="domain" description="DUF8108" evidence="4">
    <location>
        <begin position="49"/>
        <end position="118"/>
    </location>
</feature>
<dbReference type="OrthoDB" id="306576at2157"/>
<keyword evidence="1" id="KW-1133">Transmembrane helix</keyword>
<evidence type="ECO:0000259" key="3">
    <source>
        <dbReference type="Pfam" id="PF26413"/>
    </source>
</evidence>
<evidence type="ECO:0000259" key="2">
    <source>
        <dbReference type="Pfam" id="PF13240"/>
    </source>
</evidence>
<accession>A0A0W1RCI7</accession>
<dbReference type="AlphaFoldDB" id="A0A0W1RCI7"/>
<keyword evidence="1" id="KW-0472">Membrane</keyword>
<dbReference type="RefSeq" id="WP_058580433.1">
    <property type="nucleotide sequence ID" value="NZ_LOPU01000013.1"/>
</dbReference>
<keyword evidence="1" id="KW-0812">Transmembrane</keyword>
<dbReference type="Pfam" id="PF13240">
    <property type="entry name" value="Zn_Ribbon_1"/>
    <property type="match status" value="1"/>
</dbReference>
<feature type="transmembrane region" description="Helical" evidence="1">
    <location>
        <begin position="139"/>
        <end position="160"/>
    </location>
</feature>
<dbReference type="InterPro" id="IPR058962">
    <property type="entry name" value="DUF8108_N"/>
</dbReference>
<feature type="transmembrane region" description="Helical" evidence="1">
    <location>
        <begin position="166"/>
        <end position="186"/>
    </location>
</feature>
<organism evidence="5 6">
    <name type="scientific">Haloprofundus marisrubri</name>
    <dbReference type="NCBI Taxonomy" id="1514971"/>
    <lineage>
        <taxon>Archaea</taxon>
        <taxon>Methanobacteriati</taxon>
        <taxon>Methanobacteriota</taxon>
        <taxon>Stenosarchaea group</taxon>
        <taxon>Halobacteria</taxon>
        <taxon>Halobacteriales</taxon>
        <taxon>Haloferacaceae</taxon>
        <taxon>Haloprofundus</taxon>
    </lineage>
</organism>
<gene>
    <name evidence="5" type="ORF">AUR64_05415</name>
</gene>
<dbReference type="EMBL" id="LOPU01000013">
    <property type="protein sequence ID" value="KTG11148.1"/>
    <property type="molecule type" value="Genomic_DNA"/>
</dbReference>
<evidence type="ECO:0000256" key="1">
    <source>
        <dbReference type="SAM" id="Phobius"/>
    </source>
</evidence>
<evidence type="ECO:0000313" key="6">
    <source>
        <dbReference type="Proteomes" id="UP000054387"/>
    </source>
</evidence>
<dbReference type="Proteomes" id="UP000054387">
    <property type="component" value="Unassembled WGS sequence"/>
</dbReference>
<proteinExistence type="predicted"/>
<dbReference type="Pfam" id="PF26413">
    <property type="entry name" value="DUF8108"/>
    <property type="match status" value="1"/>
</dbReference>
<reference evidence="5 6" key="1">
    <citation type="submission" date="2015-12" db="EMBL/GenBank/DDBJ databases">
        <title>Haloprofundus marisrubri gen. nov., sp. nov., an extremely halophilic archaeon isolated from the Discovery deep brine-seawater interface in the Red Sea.</title>
        <authorList>
            <person name="Zhang G."/>
            <person name="Stingl U."/>
            <person name="Rashid M."/>
        </authorList>
    </citation>
    <scope>NUCLEOTIDE SEQUENCE [LARGE SCALE GENOMIC DNA]</scope>
    <source>
        <strain evidence="5 6">SB9</strain>
    </source>
</reference>
<name>A0A0W1RCI7_9EURY</name>
<evidence type="ECO:0000259" key="4">
    <source>
        <dbReference type="Pfam" id="PF26438"/>
    </source>
</evidence>
<feature type="domain" description="Zinc-ribbon" evidence="2">
    <location>
        <begin position="10"/>
        <end position="32"/>
    </location>
</feature>
<dbReference type="InterPro" id="IPR026870">
    <property type="entry name" value="Zinc_ribbon_dom"/>
</dbReference>
<evidence type="ECO:0000313" key="5">
    <source>
        <dbReference type="EMBL" id="KTG11148.1"/>
    </source>
</evidence>
<dbReference type="STRING" id="1514971.AUR64_05415"/>
<dbReference type="InterPro" id="IPR058421">
    <property type="entry name" value="DUF8108_C"/>
</dbReference>
<sequence length="277" mass="29558">MVLESSTPNFCADCGASLTSGASFCSQCGTSVSSSSESASGASAGATLSPFRQRVREYTVHGWEIEQDYGDRVVVIKRGFGSIPAHVLIFIVTGFTAGLANLAYAWYRYSPGASRAELRADGTERWVDGRSSSRSTFGVDLATAGGVAVGILLVLMGVMAMSSGTVSSLFFGLLLLAAGVFVFPPIQDRLNREQSLTTFGRERHVDTESAADDERCVVCGKRARGGVTRSFADKTYLAGVPLRTHEQGSNSYCHHCVVEEDIDTSAAKDRQVVRELA</sequence>
<feature type="domain" description="DUF8108" evidence="3">
    <location>
        <begin position="192"/>
        <end position="257"/>
    </location>
</feature>
<protein>
    <submittedName>
        <fullName evidence="5">Uncharacterized protein</fullName>
    </submittedName>
</protein>
<keyword evidence="6" id="KW-1185">Reference proteome</keyword>
<feature type="transmembrane region" description="Helical" evidence="1">
    <location>
        <begin position="87"/>
        <end position="107"/>
    </location>
</feature>